<keyword evidence="2" id="KW-1185">Reference proteome</keyword>
<protein>
    <submittedName>
        <fullName evidence="1">Uncharacterized protein</fullName>
    </submittedName>
</protein>
<reference evidence="1 2" key="1">
    <citation type="submission" date="2019-08" db="EMBL/GenBank/DDBJ databases">
        <title>Deep-cultivation of Planctomycetes and their phenomic and genomic characterization uncovers novel biology.</title>
        <authorList>
            <person name="Wiegand S."/>
            <person name="Jogler M."/>
            <person name="Boedeker C."/>
            <person name="Pinto D."/>
            <person name="Vollmers J."/>
            <person name="Rivas-Marin E."/>
            <person name="Kohn T."/>
            <person name="Peeters S.H."/>
            <person name="Heuer A."/>
            <person name="Rast P."/>
            <person name="Oberbeckmann S."/>
            <person name="Bunk B."/>
            <person name="Jeske O."/>
            <person name="Meyerdierks A."/>
            <person name="Storesund J.E."/>
            <person name="Kallscheuer N."/>
            <person name="Luecker S."/>
            <person name="Lage O.M."/>
            <person name="Pohl T."/>
            <person name="Merkel B.J."/>
            <person name="Hornburger P."/>
            <person name="Mueller R.-W."/>
            <person name="Bruemmer F."/>
            <person name="Labrenz M."/>
            <person name="Spormann A.M."/>
            <person name="Op den Camp H."/>
            <person name="Overmann J."/>
            <person name="Amann R."/>
            <person name="Jetten M.S.M."/>
            <person name="Mascher T."/>
            <person name="Medema M.H."/>
            <person name="Devos D.P."/>
            <person name="Kaster A.-K."/>
            <person name="Ovreas L."/>
            <person name="Rohde M."/>
            <person name="Galperin M.Y."/>
            <person name="Jogler C."/>
        </authorList>
    </citation>
    <scope>NUCLEOTIDE SEQUENCE [LARGE SCALE GENOMIC DNA]</scope>
    <source>
        <strain evidence="1 2">DSM 8797</strain>
    </source>
</reference>
<name>A0ABX5YQ76_9PLAN</name>
<sequence length="124" mass="13509">MSDLTQKLAIFGCLLFTSFCLWKAGAGLIGGADTEILPSAQAVVLPSGTPPRVVTTPIQQMRPGMRVDGRNPLRIQTEATIDPTPAGWRLVSVRMRKPDGSDFEAELMRPLSWIYRHRAAGCGD</sequence>
<organism evidence="1 2">
    <name type="scientific">Gimesia maris</name>
    <dbReference type="NCBI Taxonomy" id="122"/>
    <lineage>
        <taxon>Bacteria</taxon>
        <taxon>Pseudomonadati</taxon>
        <taxon>Planctomycetota</taxon>
        <taxon>Planctomycetia</taxon>
        <taxon>Planctomycetales</taxon>
        <taxon>Planctomycetaceae</taxon>
        <taxon>Gimesia</taxon>
    </lineage>
</organism>
<gene>
    <name evidence="1" type="ORF">GmarT_37500</name>
</gene>
<dbReference type="Proteomes" id="UP000322887">
    <property type="component" value="Chromosome"/>
</dbReference>
<accession>A0ABX5YQ76</accession>
<evidence type="ECO:0000313" key="1">
    <source>
        <dbReference type="EMBL" id="QEG17866.1"/>
    </source>
</evidence>
<evidence type="ECO:0000313" key="2">
    <source>
        <dbReference type="Proteomes" id="UP000322887"/>
    </source>
</evidence>
<dbReference type="EMBL" id="CP042910">
    <property type="protein sequence ID" value="QEG17866.1"/>
    <property type="molecule type" value="Genomic_DNA"/>
</dbReference>
<proteinExistence type="predicted"/>